<proteinExistence type="predicted"/>
<dbReference type="EMBL" id="LT635764">
    <property type="protein sequence ID" value="SGZ49031.1"/>
    <property type="molecule type" value="Genomic_DNA"/>
</dbReference>
<name>A0A1L0BFI1_9ASCO</name>
<reference evidence="11" key="1">
    <citation type="submission" date="2016-10" db="EMBL/GenBank/DDBJ databases">
        <authorList>
            <person name="Geijer C."/>
            <person name="Jareborg N."/>
            <person name="Dainat J."/>
        </authorList>
    </citation>
    <scope>NUCLEOTIDE SEQUENCE [LARGE SCALE GENOMIC DNA]</scope>
    <source>
        <strain evidence="11">PYCC 4715</strain>
    </source>
</reference>
<evidence type="ECO:0000256" key="5">
    <source>
        <dbReference type="ARBA" id="ARBA00022838"/>
    </source>
</evidence>
<dbReference type="PIRSF" id="PIRSF027153">
    <property type="entry name" value="Nnf1p"/>
    <property type="match status" value="1"/>
</dbReference>
<comment type="subcellular location">
    <subcellularLocation>
        <location evidence="1 9">Chromosome</location>
        <location evidence="1 9">Centromere</location>
        <location evidence="1 9">Kinetochore</location>
    </subcellularLocation>
    <subcellularLocation>
        <location evidence="9">Nucleus</location>
    </subcellularLocation>
    <text evidence="9">Associated with the kinetochore.</text>
</comment>
<evidence type="ECO:0000256" key="7">
    <source>
        <dbReference type="ARBA" id="ARBA00023306"/>
    </source>
</evidence>
<keyword evidence="3 9" id="KW-0132">Cell division</keyword>
<keyword evidence="5 9" id="KW-0995">Kinetochore</keyword>
<evidence type="ECO:0000256" key="8">
    <source>
        <dbReference type="ARBA" id="ARBA00023328"/>
    </source>
</evidence>
<keyword evidence="6 9" id="KW-0539">Nucleus</keyword>
<protein>
    <recommendedName>
        <fullName evidence="9">Kinetochore-associated protein</fullName>
    </recommendedName>
</protein>
<dbReference type="GO" id="GO:0000444">
    <property type="term" value="C:MIS12/MIND type complex"/>
    <property type="evidence" value="ECO:0007669"/>
    <property type="project" value="UniProtKB-UniRule"/>
</dbReference>
<keyword evidence="2 9" id="KW-0158">Chromosome</keyword>
<evidence type="ECO:0000256" key="2">
    <source>
        <dbReference type="ARBA" id="ARBA00022454"/>
    </source>
</evidence>
<dbReference type="GO" id="GO:0051301">
    <property type="term" value="P:cell division"/>
    <property type="evidence" value="ECO:0007669"/>
    <property type="project" value="UniProtKB-UniRule"/>
</dbReference>
<dbReference type="PANTHER" id="PTHR15459:SF3">
    <property type="entry name" value="POLYAMINE-MODULATED FACTOR 1"/>
    <property type="match status" value="1"/>
</dbReference>
<evidence type="ECO:0000256" key="6">
    <source>
        <dbReference type="ARBA" id="ARBA00023242"/>
    </source>
</evidence>
<dbReference type="GO" id="GO:0007059">
    <property type="term" value="P:chromosome segregation"/>
    <property type="evidence" value="ECO:0007669"/>
    <property type="project" value="UniProtKB-UniRule"/>
</dbReference>
<keyword evidence="8 9" id="KW-0137">Centromere</keyword>
<dbReference type="InterPro" id="IPR007128">
    <property type="entry name" value="PMF1/Nnf1"/>
</dbReference>
<evidence type="ECO:0000256" key="4">
    <source>
        <dbReference type="ARBA" id="ARBA00022776"/>
    </source>
</evidence>
<keyword evidence="4 9" id="KW-0498">Mitosis</keyword>
<accession>A0A1L0BFI1</accession>
<evidence type="ECO:0000256" key="9">
    <source>
        <dbReference type="PIRNR" id="PIRNR027153"/>
    </source>
</evidence>
<evidence type="ECO:0000313" key="11">
    <source>
        <dbReference type="Proteomes" id="UP000182259"/>
    </source>
</evidence>
<dbReference type="Proteomes" id="UP000182259">
    <property type="component" value="Chromosome I"/>
</dbReference>
<dbReference type="InterPro" id="IPR016851">
    <property type="entry name" value="Nnf1"/>
</dbReference>
<gene>
    <name evidence="10" type="ORF">SAMEA4029009_CIC11G00000002590</name>
</gene>
<keyword evidence="7 9" id="KW-0131">Cell cycle</keyword>
<organism evidence="10 11">
    <name type="scientific">Sungouiella intermedia</name>
    <dbReference type="NCBI Taxonomy" id="45354"/>
    <lineage>
        <taxon>Eukaryota</taxon>
        <taxon>Fungi</taxon>
        <taxon>Dikarya</taxon>
        <taxon>Ascomycota</taxon>
        <taxon>Saccharomycotina</taxon>
        <taxon>Pichiomycetes</taxon>
        <taxon>Metschnikowiaceae</taxon>
        <taxon>Sungouiella</taxon>
    </lineage>
</organism>
<evidence type="ECO:0000256" key="3">
    <source>
        <dbReference type="ARBA" id="ARBA00022618"/>
    </source>
</evidence>
<dbReference type="Pfam" id="PF03980">
    <property type="entry name" value="Nnf1"/>
    <property type="match status" value="1"/>
</dbReference>
<dbReference type="PANTHER" id="PTHR15459">
    <property type="entry name" value="POLYAMINE-MODULATED FACTOR 1"/>
    <property type="match status" value="1"/>
</dbReference>
<evidence type="ECO:0000313" key="10">
    <source>
        <dbReference type="EMBL" id="SGZ49031.1"/>
    </source>
</evidence>
<evidence type="ECO:0000256" key="1">
    <source>
        <dbReference type="ARBA" id="ARBA00004629"/>
    </source>
</evidence>
<dbReference type="GO" id="GO:0005634">
    <property type="term" value="C:nucleus"/>
    <property type="evidence" value="ECO:0007669"/>
    <property type="project" value="UniProtKB-SubCell"/>
</dbReference>
<dbReference type="AlphaFoldDB" id="A0A1L0BFI1"/>
<sequence>MTESVPMIEFERIRYERLNQVMKKAVEQTIKKLLMSEQLEKCFPTISNMEGGPEALETARKQIQKYFHSTCFKQFEHIFNNRDIERKLDELDEIIQAAQHRRDLGTETPLQVDKLSAAQLIGASIGLSKEDAVRKLQLIYDQLVLDNQQLYQDLKNLAEEGEEVKMSILQQVHSLSSGIDELKRQDFDANLEALSKEVFDSN</sequence>